<proteinExistence type="predicted"/>
<reference evidence="1 2" key="1">
    <citation type="submission" date="2024-04" db="EMBL/GenBank/DDBJ databases">
        <title>Tritrichomonas musculus Genome.</title>
        <authorList>
            <person name="Alves-Ferreira E."/>
            <person name="Grigg M."/>
            <person name="Lorenzi H."/>
            <person name="Galac M."/>
        </authorList>
    </citation>
    <scope>NUCLEOTIDE SEQUENCE [LARGE SCALE GENOMIC DNA]</scope>
    <source>
        <strain evidence="1 2">EAF2021</strain>
    </source>
</reference>
<name>A0ABR2HG73_9EUKA</name>
<dbReference type="Proteomes" id="UP001470230">
    <property type="component" value="Unassembled WGS sequence"/>
</dbReference>
<organism evidence="1 2">
    <name type="scientific">Tritrichomonas musculus</name>
    <dbReference type="NCBI Taxonomy" id="1915356"/>
    <lineage>
        <taxon>Eukaryota</taxon>
        <taxon>Metamonada</taxon>
        <taxon>Parabasalia</taxon>
        <taxon>Tritrichomonadida</taxon>
        <taxon>Tritrichomonadidae</taxon>
        <taxon>Tritrichomonas</taxon>
    </lineage>
</organism>
<keyword evidence="2" id="KW-1185">Reference proteome</keyword>
<accession>A0ABR2HG73</accession>
<sequence length="144" mass="15977">MRSVALTVQNLTGRNLVANLISDKFVTFHANGRENSSLAVSENPMRLILKKIKFPEQMIELMTQEGNLKVATVIVSQQYDYPELKLISEKNAIDCKAALYATRVGGGNAYVIALGNSLSDVSLERVRSVQKDGKIQVYVPVREH</sequence>
<gene>
    <name evidence="1" type="ORF">M9Y10_020464</name>
</gene>
<comment type="caution">
    <text evidence="1">The sequence shown here is derived from an EMBL/GenBank/DDBJ whole genome shotgun (WGS) entry which is preliminary data.</text>
</comment>
<evidence type="ECO:0000313" key="2">
    <source>
        <dbReference type="Proteomes" id="UP001470230"/>
    </source>
</evidence>
<dbReference type="EMBL" id="JAPFFF010000029">
    <property type="protein sequence ID" value="KAK8846442.1"/>
    <property type="molecule type" value="Genomic_DNA"/>
</dbReference>
<evidence type="ECO:0000313" key="1">
    <source>
        <dbReference type="EMBL" id="KAK8846442.1"/>
    </source>
</evidence>
<protein>
    <submittedName>
        <fullName evidence="1">Uncharacterized protein</fullName>
    </submittedName>
</protein>